<dbReference type="EMBL" id="BAAACI010000001">
    <property type="protein sequence ID" value="GAA0765902.1"/>
    <property type="molecule type" value="Genomic_DNA"/>
</dbReference>
<dbReference type="InterPro" id="IPR022687">
    <property type="entry name" value="HTH_DTXR"/>
</dbReference>
<proteinExistence type="inferred from homology"/>
<feature type="domain" description="HTH dtxR-type" evidence="5">
    <location>
        <begin position="1"/>
        <end position="64"/>
    </location>
</feature>
<protein>
    <submittedName>
        <fullName evidence="6">Metal-dependent transcriptional regulator</fullName>
    </submittedName>
</protein>
<dbReference type="InterPro" id="IPR050536">
    <property type="entry name" value="DtxR_MntR_Metal-Reg"/>
</dbReference>
<evidence type="ECO:0000256" key="4">
    <source>
        <dbReference type="ARBA" id="ARBA00023163"/>
    </source>
</evidence>
<dbReference type="InterPro" id="IPR022689">
    <property type="entry name" value="Iron_dep_repressor"/>
</dbReference>
<dbReference type="InterPro" id="IPR036388">
    <property type="entry name" value="WH-like_DNA-bd_sf"/>
</dbReference>
<dbReference type="PANTHER" id="PTHR33238:SF7">
    <property type="entry name" value="IRON-DEPENDENT TRANSCRIPTIONAL REGULATOR"/>
    <property type="match status" value="1"/>
</dbReference>
<evidence type="ECO:0000256" key="3">
    <source>
        <dbReference type="ARBA" id="ARBA00023125"/>
    </source>
</evidence>
<keyword evidence="2" id="KW-0805">Transcription regulation</keyword>
<dbReference type="Proteomes" id="UP001501047">
    <property type="component" value="Unassembled WGS sequence"/>
</dbReference>
<evidence type="ECO:0000259" key="5">
    <source>
        <dbReference type="PROSITE" id="PS50944"/>
    </source>
</evidence>
<dbReference type="Pfam" id="PF02742">
    <property type="entry name" value="Fe_dep_repr_C"/>
    <property type="match status" value="1"/>
</dbReference>
<dbReference type="Gene3D" id="1.10.60.10">
    <property type="entry name" value="Iron dependent repressor, metal binding and dimerisation domain"/>
    <property type="match status" value="1"/>
</dbReference>
<dbReference type="RefSeq" id="WP_343822972.1">
    <property type="nucleotide sequence ID" value="NZ_BAAACI010000001.1"/>
</dbReference>
<evidence type="ECO:0000313" key="7">
    <source>
        <dbReference type="Proteomes" id="UP001501047"/>
    </source>
</evidence>
<evidence type="ECO:0000256" key="2">
    <source>
        <dbReference type="ARBA" id="ARBA00023015"/>
    </source>
</evidence>
<keyword evidence="3" id="KW-0238">DNA-binding</keyword>
<dbReference type="Gene3D" id="1.10.10.10">
    <property type="entry name" value="Winged helix-like DNA-binding domain superfamily/Winged helix DNA-binding domain"/>
    <property type="match status" value="1"/>
</dbReference>
<dbReference type="Pfam" id="PF01325">
    <property type="entry name" value="Fe_dep_repress"/>
    <property type="match status" value="1"/>
</dbReference>
<accession>A0ABN1KG46</accession>
<dbReference type="InterPro" id="IPR001367">
    <property type="entry name" value="Fe_dep_repressor"/>
</dbReference>
<dbReference type="InterPro" id="IPR036421">
    <property type="entry name" value="Fe_dep_repressor_sf"/>
</dbReference>
<dbReference type="SMART" id="SM00529">
    <property type="entry name" value="HTH_DTXR"/>
    <property type="match status" value="1"/>
</dbReference>
<dbReference type="SUPFAM" id="SSF46785">
    <property type="entry name" value="Winged helix' DNA-binding domain"/>
    <property type="match status" value="1"/>
</dbReference>
<evidence type="ECO:0000256" key="1">
    <source>
        <dbReference type="ARBA" id="ARBA00007871"/>
    </source>
</evidence>
<keyword evidence="4" id="KW-0804">Transcription</keyword>
<evidence type="ECO:0000313" key="6">
    <source>
        <dbReference type="EMBL" id="GAA0765902.1"/>
    </source>
</evidence>
<sequence length="121" mass="13943">MKIHESGENYLETILLLQRKKGSVRSIDIANELDYTKASISRAMGILKKAEYINMEQGGEITLTEKGMKKASEIYERHTLITKYLMDTLKVSEEIADEDACRIEHILSNEAFEKIKELYNK</sequence>
<comment type="caution">
    <text evidence="6">The sequence shown here is derived from an EMBL/GenBank/DDBJ whole genome shotgun (WGS) entry which is preliminary data.</text>
</comment>
<dbReference type="PANTHER" id="PTHR33238">
    <property type="entry name" value="IRON (METAL) DEPENDENT REPRESSOR, DTXR FAMILY"/>
    <property type="match status" value="1"/>
</dbReference>
<keyword evidence="7" id="KW-1185">Reference proteome</keyword>
<dbReference type="SUPFAM" id="SSF47979">
    <property type="entry name" value="Iron-dependent repressor protein, dimerization domain"/>
    <property type="match status" value="1"/>
</dbReference>
<dbReference type="InterPro" id="IPR036390">
    <property type="entry name" value="WH_DNA-bd_sf"/>
</dbReference>
<reference evidence="6 7" key="1">
    <citation type="journal article" date="2019" name="Int. J. Syst. Evol. Microbiol.">
        <title>The Global Catalogue of Microorganisms (GCM) 10K type strain sequencing project: providing services to taxonomists for standard genome sequencing and annotation.</title>
        <authorList>
            <consortium name="The Broad Institute Genomics Platform"/>
            <consortium name="The Broad Institute Genome Sequencing Center for Infectious Disease"/>
            <person name="Wu L."/>
            <person name="Ma J."/>
        </authorList>
    </citation>
    <scope>NUCLEOTIDE SEQUENCE [LARGE SCALE GENOMIC DNA]</scope>
    <source>
        <strain evidence="6 7">JCM 1417</strain>
    </source>
</reference>
<dbReference type="PROSITE" id="PS50944">
    <property type="entry name" value="HTH_DTXR"/>
    <property type="match status" value="1"/>
</dbReference>
<name>A0ABN1KG46_CLOSU</name>
<organism evidence="6 7">
    <name type="scientific">Clostridium subterminale</name>
    <dbReference type="NCBI Taxonomy" id="1550"/>
    <lineage>
        <taxon>Bacteria</taxon>
        <taxon>Bacillati</taxon>
        <taxon>Bacillota</taxon>
        <taxon>Clostridia</taxon>
        <taxon>Eubacteriales</taxon>
        <taxon>Clostridiaceae</taxon>
        <taxon>Clostridium</taxon>
    </lineage>
</organism>
<comment type="similarity">
    <text evidence="1">Belongs to the DtxR/MntR family.</text>
</comment>
<gene>
    <name evidence="6" type="ORF">GCM10008908_03010</name>
</gene>